<evidence type="ECO:0000313" key="3">
    <source>
        <dbReference type="EMBL" id="SEB71793.1"/>
    </source>
</evidence>
<dbReference type="GO" id="GO:0003700">
    <property type="term" value="F:DNA-binding transcription factor activity"/>
    <property type="evidence" value="ECO:0007669"/>
    <property type="project" value="TreeGrafter"/>
</dbReference>
<dbReference type="EMBL" id="FNSH01000001">
    <property type="protein sequence ID" value="SEB71793.1"/>
    <property type="molecule type" value="Genomic_DNA"/>
</dbReference>
<evidence type="ECO:0000259" key="2">
    <source>
        <dbReference type="PROSITE" id="PS50943"/>
    </source>
</evidence>
<feature type="domain" description="HTH cro/C1-type" evidence="2">
    <location>
        <begin position="20"/>
        <end position="74"/>
    </location>
</feature>
<evidence type="ECO:0000256" key="1">
    <source>
        <dbReference type="ARBA" id="ARBA00023125"/>
    </source>
</evidence>
<reference evidence="3 4" key="1">
    <citation type="submission" date="2016-10" db="EMBL/GenBank/DDBJ databases">
        <authorList>
            <person name="Varghese N."/>
            <person name="Submissions S."/>
        </authorList>
    </citation>
    <scope>NUCLEOTIDE SEQUENCE [LARGE SCALE GENOMIC DNA]</scope>
    <source>
        <strain evidence="3 4">DSM 20586</strain>
    </source>
</reference>
<keyword evidence="1" id="KW-0238">DNA-binding</keyword>
<dbReference type="PANTHER" id="PTHR46797:SF1">
    <property type="entry name" value="METHYLPHOSPHONATE SYNTHASE"/>
    <property type="match status" value="1"/>
</dbReference>
<dbReference type="PANTHER" id="PTHR46797">
    <property type="entry name" value="HTH-TYPE TRANSCRIPTIONAL REGULATOR"/>
    <property type="match status" value="1"/>
</dbReference>
<name>A0AB38A6Q3_9ACTN</name>
<dbReference type="GO" id="GO:0005829">
    <property type="term" value="C:cytosol"/>
    <property type="evidence" value="ECO:0007669"/>
    <property type="project" value="TreeGrafter"/>
</dbReference>
<dbReference type="Proteomes" id="UP000183687">
    <property type="component" value="Unassembled WGS sequence"/>
</dbReference>
<dbReference type="SMART" id="SM00530">
    <property type="entry name" value="HTH_XRE"/>
    <property type="match status" value="1"/>
</dbReference>
<dbReference type="InterPro" id="IPR001387">
    <property type="entry name" value="Cro/C1-type_HTH"/>
</dbReference>
<gene>
    <name evidence="3" type="ORF">SAMN04489746_0939</name>
</gene>
<proteinExistence type="predicted"/>
<dbReference type="CDD" id="cd00093">
    <property type="entry name" value="HTH_XRE"/>
    <property type="match status" value="1"/>
</dbReference>
<accession>A0AB38A6Q3</accession>
<dbReference type="Pfam" id="PF01381">
    <property type="entry name" value="HTH_3"/>
    <property type="match status" value="1"/>
</dbReference>
<dbReference type="SUPFAM" id="SSF47413">
    <property type="entry name" value="lambda repressor-like DNA-binding domains"/>
    <property type="match status" value="1"/>
</dbReference>
<dbReference type="GO" id="GO:0003677">
    <property type="term" value="F:DNA binding"/>
    <property type="evidence" value="ECO:0007669"/>
    <property type="project" value="UniProtKB-KW"/>
</dbReference>
<dbReference type="InterPro" id="IPR010982">
    <property type="entry name" value="Lambda_DNA-bd_dom_sf"/>
</dbReference>
<dbReference type="InterPro" id="IPR050807">
    <property type="entry name" value="TransReg_Diox_bact_type"/>
</dbReference>
<dbReference type="AlphaFoldDB" id="A0AB38A6Q3"/>
<comment type="caution">
    <text evidence="3">The sequence shown here is derived from an EMBL/GenBank/DDBJ whole genome shotgun (WGS) entry which is preliminary data.</text>
</comment>
<evidence type="ECO:0000313" key="4">
    <source>
        <dbReference type="Proteomes" id="UP000183687"/>
    </source>
</evidence>
<sequence length="82" mass="9535">MDTTGEINESQYRRLVGNAIRTARESQKLSLRDLAYMANIDYKYLWRAEHGEANITINVLYRLAKALDISVSSLFRFENTTF</sequence>
<dbReference type="RefSeq" id="WP_074667859.1">
    <property type="nucleotide sequence ID" value="NZ_CALJSN010000007.1"/>
</dbReference>
<organism evidence="3 4">
    <name type="scientific">Atopobium minutum</name>
    <dbReference type="NCBI Taxonomy" id="1381"/>
    <lineage>
        <taxon>Bacteria</taxon>
        <taxon>Bacillati</taxon>
        <taxon>Actinomycetota</taxon>
        <taxon>Coriobacteriia</taxon>
        <taxon>Coriobacteriales</taxon>
        <taxon>Atopobiaceae</taxon>
        <taxon>Atopobium</taxon>
    </lineage>
</organism>
<dbReference type="PROSITE" id="PS50943">
    <property type="entry name" value="HTH_CROC1"/>
    <property type="match status" value="1"/>
</dbReference>
<protein>
    <submittedName>
        <fullName evidence="3">Helix-turn-helix domain-containing protein</fullName>
    </submittedName>
</protein>
<dbReference type="Gene3D" id="1.10.260.40">
    <property type="entry name" value="lambda repressor-like DNA-binding domains"/>
    <property type="match status" value="1"/>
</dbReference>